<organism evidence="1 2">
    <name type="scientific">Populus alba</name>
    <name type="common">White poplar</name>
    <dbReference type="NCBI Taxonomy" id="43335"/>
    <lineage>
        <taxon>Eukaryota</taxon>
        <taxon>Viridiplantae</taxon>
        <taxon>Streptophyta</taxon>
        <taxon>Embryophyta</taxon>
        <taxon>Tracheophyta</taxon>
        <taxon>Spermatophyta</taxon>
        <taxon>Magnoliopsida</taxon>
        <taxon>eudicotyledons</taxon>
        <taxon>Gunneridae</taxon>
        <taxon>Pentapetalae</taxon>
        <taxon>rosids</taxon>
        <taxon>fabids</taxon>
        <taxon>Malpighiales</taxon>
        <taxon>Salicaceae</taxon>
        <taxon>Saliceae</taxon>
        <taxon>Populus</taxon>
    </lineage>
</organism>
<dbReference type="EMBL" id="RCHU02000003">
    <property type="protein sequence ID" value="KAL3598239.1"/>
    <property type="molecule type" value="Genomic_DNA"/>
</dbReference>
<evidence type="ECO:0000313" key="2">
    <source>
        <dbReference type="Proteomes" id="UP000309997"/>
    </source>
</evidence>
<dbReference type="Proteomes" id="UP000309997">
    <property type="component" value="Unassembled WGS sequence"/>
</dbReference>
<reference evidence="1 2" key="1">
    <citation type="journal article" date="2024" name="Plant Biotechnol. J.">
        <title>Genome and CRISPR/Cas9 system of a widespread forest tree (Populus alba) in the world.</title>
        <authorList>
            <person name="Liu Y.J."/>
            <person name="Jiang P.F."/>
            <person name="Han X.M."/>
            <person name="Li X.Y."/>
            <person name="Wang H.M."/>
            <person name="Wang Y.J."/>
            <person name="Wang X.X."/>
            <person name="Zeng Q.Y."/>
        </authorList>
    </citation>
    <scope>NUCLEOTIDE SEQUENCE [LARGE SCALE GENOMIC DNA]</scope>
    <source>
        <strain evidence="2">cv. PAL-ZL1</strain>
    </source>
</reference>
<sequence length="611" mass="69432">MAEAGCSNERLTNGELNEKEKDLDDGTEEKKEFVAPAVGMEFESYDDAYNYYNCYAKEVGFRVRVKNSWFKRNSREKYGAVLCCSSQGFKRIKDVNRLRKETRTGCPAMVRMRLADSKRWRVLEVMLEHNHSLGAKIYRPVKKVSTGNKRKSLSSSDAEGRTIKLYRALVIDSEDIESRSIGPVLKTRCSFELQLSKLYSKEIFKKFQFEVEEMYSCFSTTQIHVDGPNIIFLVKERVLGESNRREIRDFEVLYNRSAGEVRCICSCFNFYGYLCRHALCVLNFNGVEEIPCKYILQRWKKDYKRLYIPDHSSNDVDSTDHMQWFSQLYRSALQVVEEGVISLEHYSVALEAFEESLNRVREGCGRVARLNCWTCNCKTRDSELGIPETMGELFYFEATQVSLNRAAHYFLEPEEFEAAWEEMTQLHGIRDHRWIQALHEDRKRYDHLFKCYVQAVEEGRKSQDCYEAIDVLTIGLAYPDSPSSTSLIPDSKAVTLLPKTLISSATTNVMLTTSAGLGRCQDIMADGNPKDLTGAGSSKATTVVTPPSTRMALGGFKGALLMTTTLTSSLPPGIFLSIIDDDQPKISMLLVAKGPDLKYVLSSSNLDSCSL</sequence>
<name>A0ACC4CL17_POPAL</name>
<proteinExistence type="predicted"/>
<comment type="caution">
    <text evidence="1">The sequence shown here is derived from an EMBL/GenBank/DDBJ whole genome shotgun (WGS) entry which is preliminary data.</text>
</comment>
<protein>
    <submittedName>
        <fullName evidence="1">Uncharacterized protein</fullName>
    </submittedName>
</protein>
<evidence type="ECO:0000313" key="1">
    <source>
        <dbReference type="EMBL" id="KAL3598239.1"/>
    </source>
</evidence>
<gene>
    <name evidence="1" type="ORF">D5086_006157</name>
</gene>
<accession>A0ACC4CL17</accession>
<keyword evidence="2" id="KW-1185">Reference proteome</keyword>